<dbReference type="RefSeq" id="WP_123217171.1">
    <property type="nucleotide sequence ID" value="NZ_RJTM01000109.1"/>
</dbReference>
<evidence type="ECO:0000259" key="1">
    <source>
        <dbReference type="Pfam" id="PF01902"/>
    </source>
</evidence>
<dbReference type="SUPFAM" id="SSF52402">
    <property type="entry name" value="Adenine nucleotide alpha hydrolases-like"/>
    <property type="match status" value="1"/>
</dbReference>
<organism evidence="2 3">
    <name type="scientific">Sinomicrobium pectinilyticum</name>
    <dbReference type="NCBI Taxonomy" id="1084421"/>
    <lineage>
        <taxon>Bacteria</taxon>
        <taxon>Pseudomonadati</taxon>
        <taxon>Bacteroidota</taxon>
        <taxon>Flavobacteriia</taxon>
        <taxon>Flavobacteriales</taxon>
        <taxon>Flavobacteriaceae</taxon>
        <taxon>Sinomicrobium</taxon>
    </lineage>
</organism>
<evidence type="ECO:0000313" key="3">
    <source>
        <dbReference type="Proteomes" id="UP000267469"/>
    </source>
</evidence>
<dbReference type="InterPro" id="IPR030662">
    <property type="entry name" value="DPH6/MJ0570"/>
</dbReference>
<name>A0A3N0E4P4_SINP1</name>
<dbReference type="GO" id="GO:0017178">
    <property type="term" value="F:diphthine-ammonia ligase activity"/>
    <property type="evidence" value="ECO:0007669"/>
    <property type="project" value="UniProtKB-EC"/>
</dbReference>
<gene>
    <name evidence="2" type="ORF">ED312_16470</name>
</gene>
<evidence type="ECO:0000313" key="2">
    <source>
        <dbReference type="EMBL" id="RNL82798.1"/>
    </source>
</evidence>
<accession>A0A3N0E4P4</accession>
<dbReference type="CDD" id="cd01994">
    <property type="entry name" value="AANH_PF0828-like"/>
    <property type="match status" value="1"/>
</dbReference>
<dbReference type="EC" id="6.3.1.14" evidence="2"/>
<dbReference type="NCBIfam" id="TIGR00290">
    <property type="entry name" value="MJ0570_dom"/>
    <property type="match status" value="1"/>
</dbReference>
<proteinExistence type="predicted"/>
<reference evidence="2 3" key="1">
    <citation type="submission" date="2018-10" db="EMBL/GenBank/DDBJ databases">
        <title>Sinomicrobium pectinilyticum sp. nov., a pectinase-producing bacterium isolated from alkaline and saline soil, and emended description of the genus Sinomicrobium.</title>
        <authorList>
            <person name="Cheng B."/>
            <person name="Li C."/>
            <person name="Lai Q."/>
            <person name="Du M."/>
            <person name="Shao Z."/>
            <person name="Xu P."/>
            <person name="Yang C."/>
        </authorList>
    </citation>
    <scope>NUCLEOTIDE SEQUENCE [LARGE SCALE GENOMIC DNA]</scope>
    <source>
        <strain evidence="2 3">5DNS001</strain>
    </source>
</reference>
<dbReference type="Gene3D" id="3.40.50.620">
    <property type="entry name" value="HUPs"/>
    <property type="match status" value="1"/>
</dbReference>
<dbReference type="Gene3D" id="3.90.1490.10">
    <property type="entry name" value="putative n-type atp pyrophosphatase, domain 2"/>
    <property type="match status" value="1"/>
</dbReference>
<comment type="caution">
    <text evidence="2">The sequence shown here is derived from an EMBL/GenBank/DDBJ whole genome shotgun (WGS) entry which is preliminary data.</text>
</comment>
<dbReference type="OrthoDB" id="3572539at2"/>
<keyword evidence="3" id="KW-1185">Reference proteome</keyword>
<dbReference type="InterPro" id="IPR014729">
    <property type="entry name" value="Rossmann-like_a/b/a_fold"/>
</dbReference>
<dbReference type="PIRSF" id="PIRSF039123">
    <property type="entry name" value="Diphthamide_synthase"/>
    <property type="match status" value="1"/>
</dbReference>
<dbReference type="InterPro" id="IPR002761">
    <property type="entry name" value="Diphthami_syn_dom"/>
</dbReference>
<feature type="domain" description="Diphthamide synthase" evidence="1">
    <location>
        <begin position="4"/>
        <end position="206"/>
    </location>
</feature>
<dbReference type="AlphaFoldDB" id="A0A3N0E4P4"/>
<dbReference type="Pfam" id="PF01902">
    <property type="entry name" value="Diphthami_syn_2"/>
    <property type="match status" value="1"/>
</dbReference>
<dbReference type="Proteomes" id="UP000267469">
    <property type="component" value="Unassembled WGS sequence"/>
</dbReference>
<sequence length="233" mass="26583">MKKTYFNWSSGKDSALALYKIREAGIYDVQSLVTTVNKDFGRVSMHGLSEELLDLQAASIGVPLHKIYFPAAVDMESYNLTMKEETGKLRERGYLYAGFGDIFLEDLRQYRETKLAETGLKAIFPLWKKDTHTLLEEFIDLGFKAVTVCVNARLLGKEFCGREIDRDFMRDLPDGVDVCGENGEFHTFVYDGPVFRYPVKFRTGEKVLKTYGPESSGTPAWDNAFWYCDLQAK</sequence>
<dbReference type="EMBL" id="RJTM01000109">
    <property type="protein sequence ID" value="RNL82798.1"/>
    <property type="molecule type" value="Genomic_DNA"/>
</dbReference>
<keyword evidence="2" id="KW-0436">Ligase</keyword>
<protein>
    <submittedName>
        <fullName evidence="2">Diphthine--ammonia ligase</fullName>
        <ecNumber evidence="2">6.3.1.14</ecNumber>
    </submittedName>
</protein>